<comment type="similarity">
    <text evidence="28">In the N-terminal section; belongs to the thiamine-phosphate synthase family.</text>
</comment>
<dbReference type="PROSITE" id="PS50850">
    <property type="entry name" value="MFS"/>
    <property type="match status" value="1"/>
</dbReference>
<dbReference type="NCBIfam" id="TIGR00693">
    <property type="entry name" value="thiE"/>
    <property type="match status" value="1"/>
</dbReference>
<dbReference type="GO" id="GO:0022857">
    <property type="term" value="F:transmembrane transporter activity"/>
    <property type="evidence" value="ECO:0007669"/>
    <property type="project" value="InterPro"/>
</dbReference>
<dbReference type="InterPro" id="IPR036206">
    <property type="entry name" value="ThiamineP_synth_sf"/>
</dbReference>
<keyword evidence="11" id="KW-0808">Transferase</keyword>
<dbReference type="HAMAP" id="MF_00097">
    <property type="entry name" value="TMP_synthase"/>
    <property type="match status" value="1"/>
</dbReference>
<dbReference type="Proteomes" id="UP001265746">
    <property type="component" value="Unassembled WGS sequence"/>
</dbReference>
<evidence type="ECO:0000259" key="30">
    <source>
        <dbReference type="PROSITE" id="PS50850"/>
    </source>
</evidence>
<dbReference type="EMBL" id="JAUJFL010000004">
    <property type="protein sequence ID" value="KAK2604194.1"/>
    <property type="molecule type" value="Genomic_DNA"/>
</dbReference>
<keyword evidence="20 29" id="KW-1133">Transmembrane helix</keyword>
<dbReference type="GO" id="GO:0005524">
    <property type="term" value="F:ATP binding"/>
    <property type="evidence" value="ECO:0007669"/>
    <property type="project" value="UniProtKB-KW"/>
</dbReference>
<keyword evidence="13" id="KW-0479">Metal-binding</keyword>
<comment type="pathway">
    <text evidence="6">Cofactor biosynthesis; thiamine diphosphate biosynthesis; thiamine phosphate from 4-amino-2-methyl-5-diphosphomethylpyrimidine and 4-methyl-5-(2-phosphoethyl)-thiazole: step 1/1.</text>
</comment>
<feature type="domain" description="Major facilitator superfamily (MFS) profile" evidence="30">
    <location>
        <begin position="498"/>
        <end position="928"/>
    </location>
</feature>
<dbReference type="GO" id="GO:0004417">
    <property type="term" value="F:hydroxyethylthiazole kinase activity"/>
    <property type="evidence" value="ECO:0007669"/>
    <property type="project" value="UniProtKB-EC"/>
</dbReference>
<feature type="transmembrane region" description="Helical" evidence="29">
    <location>
        <begin position="622"/>
        <end position="644"/>
    </location>
</feature>
<feature type="transmembrane region" description="Helical" evidence="29">
    <location>
        <begin position="723"/>
        <end position="750"/>
    </location>
</feature>
<dbReference type="NCBIfam" id="TIGR00694">
    <property type="entry name" value="thiM"/>
    <property type="match status" value="1"/>
</dbReference>
<dbReference type="NCBIfam" id="NF006830">
    <property type="entry name" value="PRK09355.1"/>
    <property type="match status" value="1"/>
</dbReference>
<comment type="catalytic activity">
    <reaction evidence="1">
        <text>5-(2-hydroxyethyl)-4-methylthiazole + ATP = 4-methyl-5-(2-phosphooxyethyl)-thiazole + ADP + H(+)</text>
        <dbReference type="Rhea" id="RHEA:24212"/>
        <dbReference type="ChEBI" id="CHEBI:15378"/>
        <dbReference type="ChEBI" id="CHEBI:17957"/>
        <dbReference type="ChEBI" id="CHEBI:30616"/>
        <dbReference type="ChEBI" id="CHEBI:58296"/>
        <dbReference type="ChEBI" id="CHEBI:456216"/>
        <dbReference type="EC" id="2.7.1.50"/>
    </reaction>
</comment>
<dbReference type="SUPFAM" id="SSF52499">
    <property type="entry name" value="Isochorismatase-like hydrolases"/>
    <property type="match status" value="1"/>
</dbReference>
<dbReference type="Gene3D" id="3.20.20.70">
    <property type="entry name" value="Aldolase class I"/>
    <property type="match status" value="1"/>
</dbReference>
<evidence type="ECO:0000256" key="1">
    <source>
        <dbReference type="ARBA" id="ARBA00001771"/>
    </source>
</evidence>
<evidence type="ECO:0000256" key="23">
    <source>
        <dbReference type="ARBA" id="ARBA00038459"/>
    </source>
</evidence>
<dbReference type="Gene3D" id="3.40.50.850">
    <property type="entry name" value="Isochorismatase-like"/>
    <property type="match status" value="1"/>
</dbReference>
<evidence type="ECO:0000256" key="14">
    <source>
        <dbReference type="ARBA" id="ARBA00022741"/>
    </source>
</evidence>
<keyword evidence="8" id="KW-0813">Transport</keyword>
<dbReference type="InterPro" id="IPR029056">
    <property type="entry name" value="Ribokinase-like"/>
</dbReference>
<dbReference type="GO" id="GO:0005886">
    <property type="term" value="C:plasma membrane"/>
    <property type="evidence" value="ECO:0007669"/>
    <property type="project" value="UniProtKB-SubCell"/>
</dbReference>
<evidence type="ECO:0000256" key="7">
    <source>
        <dbReference type="ARBA" id="ARBA00006336"/>
    </source>
</evidence>
<comment type="subcellular location">
    <subcellularLocation>
        <location evidence="4">Cell membrane</location>
        <topology evidence="4">Multi-pass membrane protein</topology>
    </subcellularLocation>
</comment>
<evidence type="ECO:0000256" key="9">
    <source>
        <dbReference type="ARBA" id="ARBA00022475"/>
    </source>
</evidence>
<evidence type="ECO:0000256" key="22">
    <source>
        <dbReference type="ARBA" id="ARBA00023136"/>
    </source>
</evidence>
<dbReference type="SUPFAM" id="SSF103473">
    <property type="entry name" value="MFS general substrate transporter"/>
    <property type="match status" value="1"/>
</dbReference>
<reference evidence="31" key="1">
    <citation type="submission" date="2023-06" db="EMBL/GenBank/DDBJ databases">
        <authorList>
            <person name="Noh H."/>
        </authorList>
    </citation>
    <scope>NUCLEOTIDE SEQUENCE</scope>
    <source>
        <strain evidence="31">DUCC20226</strain>
    </source>
</reference>
<keyword evidence="14" id="KW-0547">Nucleotide-binding</keyword>
<keyword evidence="21" id="KW-0560">Oxidoreductase</keyword>
<keyword evidence="19" id="KW-0784">Thiamine biosynthesis</keyword>
<dbReference type="GO" id="GO:0004789">
    <property type="term" value="F:thiamine-phosphate diphosphorylase activity"/>
    <property type="evidence" value="ECO:0007669"/>
    <property type="project" value="UniProtKB-EC"/>
</dbReference>
<evidence type="ECO:0000256" key="27">
    <source>
        <dbReference type="ARBA" id="ARBA00061146"/>
    </source>
</evidence>
<dbReference type="InterPro" id="IPR036259">
    <property type="entry name" value="MFS_trans_sf"/>
</dbReference>
<evidence type="ECO:0000256" key="10">
    <source>
        <dbReference type="ARBA" id="ARBA00022630"/>
    </source>
</evidence>
<dbReference type="FunFam" id="3.40.1190.20:FF:000042">
    <property type="entry name" value="Probable thiamine biosynthetic bifunctional enzyme"/>
    <property type="match status" value="1"/>
</dbReference>
<dbReference type="GO" id="GO:0009228">
    <property type="term" value="P:thiamine biosynthetic process"/>
    <property type="evidence" value="ECO:0007669"/>
    <property type="project" value="UniProtKB-KW"/>
</dbReference>
<dbReference type="GO" id="GO:0000287">
    <property type="term" value="F:magnesium ion binding"/>
    <property type="evidence" value="ECO:0007669"/>
    <property type="project" value="InterPro"/>
</dbReference>
<dbReference type="Gene3D" id="1.20.1250.20">
    <property type="entry name" value="MFS general substrate transporter like domains"/>
    <property type="match status" value="1"/>
</dbReference>
<evidence type="ECO:0000256" key="13">
    <source>
        <dbReference type="ARBA" id="ARBA00022723"/>
    </source>
</evidence>
<dbReference type="CDD" id="cd17323">
    <property type="entry name" value="MFS_Tpo1_MDR_like"/>
    <property type="match status" value="1"/>
</dbReference>
<dbReference type="InterPro" id="IPR000868">
    <property type="entry name" value="Isochorismatase-like_dom"/>
</dbReference>
<dbReference type="FunFam" id="3.20.20.70:FF:000104">
    <property type="entry name" value="Thiamine biosynthetic bifunctional enzyme"/>
    <property type="match status" value="1"/>
</dbReference>
<evidence type="ECO:0000256" key="12">
    <source>
        <dbReference type="ARBA" id="ARBA00022692"/>
    </source>
</evidence>
<evidence type="ECO:0000256" key="11">
    <source>
        <dbReference type="ARBA" id="ARBA00022679"/>
    </source>
</evidence>
<keyword evidence="15" id="KW-0418">Kinase</keyword>
<dbReference type="InterPro" id="IPR036380">
    <property type="entry name" value="Isochorismatase-like_sf"/>
</dbReference>
<dbReference type="Pfam" id="PF02581">
    <property type="entry name" value="TMP-TENI"/>
    <property type="match status" value="1"/>
</dbReference>
<keyword evidence="16" id="KW-0274">FAD</keyword>
<keyword evidence="12 29" id="KW-0812">Transmembrane</keyword>
<comment type="similarity">
    <text evidence="7">Belongs to the isochorismatase family.</text>
</comment>
<dbReference type="Pfam" id="PF01494">
    <property type="entry name" value="FAD_binding_3"/>
    <property type="match status" value="1"/>
</dbReference>
<keyword evidence="18" id="KW-0460">Magnesium</keyword>
<feature type="transmembrane region" description="Helical" evidence="29">
    <location>
        <begin position="838"/>
        <end position="860"/>
    </location>
</feature>
<dbReference type="PANTHER" id="PTHR23502">
    <property type="entry name" value="MAJOR FACILITATOR SUPERFAMILY"/>
    <property type="match status" value="1"/>
</dbReference>
<evidence type="ECO:0000256" key="18">
    <source>
        <dbReference type="ARBA" id="ARBA00022842"/>
    </source>
</evidence>
<evidence type="ECO:0000256" key="17">
    <source>
        <dbReference type="ARBA" id="ARBA00022840"/>
    </source>
</evidence>
<evidence type="ECO:0000313" key="32">
    <source>
        <dbReference type="Proteomes" id="UP001265746"/>
    </source>
</evidence>
<dbReference type="SUPFAM" id="SSF51905">
    <property type="entry name" value="FAD/NAD(P)-binding domain"/>
    <property type="match status" value="1"/>
</dbReference>
<dbReference type="Pfam" id="PF07690">
    <property type="entry name" value="MFS_1"/>
    <property type="match status" value="1"/>
</dbReference>
<feature type="transmembrane region" description="Helical" evidence="29">
    <location>
        <begin position="770"/>
        <end position="788"/>
    </location>
</feature>
<dbReference type="Gene3D" id="3.40.1190.20">
    <property type="match status" value="1"/>
</dbReference>
<dbReference type="Pfam" id="PF02110">
    <property type="entry name" value="HK"/>
    <property type="match status" value="1"/>
</dbReference>
<feature type="transmembrane region" description="Helical" evidence="29">
    <location>
        <begin position="650"/>
        <end position="672"/>
    </location>
</feature>
<keyword evidence="9" id="KW-1003">Cell membrane</keyword>
<feature type="transmembrane region" description="Helical" evidence="29">
    <location>
        <begin position="564"/>
        <end position="591"/>
    </location>
</feature>
<sequence length="1741" mass="185655">MQSVIIVGAGPSGLLLALYLSRAGINVRVLEASTQPDRQPRATHYGPAAVHELRRSGILEAMRQRGSFSPKTVSWRACDGSLLAALPKPPPLSTSGGNTAPPDGVVSLPLNLVVEVLMEAIETQPTAQVEFGRCVVDVGQSSGGDSAWVDVVKDNEVEKPTRIEASYIVGCDGASSSVRNSLFARSFPGYTWDTWLVAVNVHFHDVEAYNMALSDVNFVIHPTNWCMIARVGGPGSLFRVTYGEPGNMSKEACADPERTLERLQAILPAHLSDPSQFDVVSSSPYRVHQRCAPKFRVGRVLLAADAAHLCNPMGGMGLTNGMVDVGGLADCLIGIHRGVAGEDILDKYDSVRRGIFQNVVDGITTANLKRIMQDSSEALAADPFLRACREASQSPENSAMLANAMRAPGKLKHDFTQYYVSEPEKGSQGLCYEFSMADDKPTRVSHWRLVREPALVTREIVTHDWKGDGTSDDPYLIDFIPNDPRNPVNMPTGARWLVAALNAFATLAMTFASSAYTSSVGNLQKELGVSNETAFLGTSLFVLGFALGPLVWAPLSEAFGRRPVFLATYGAFVACNVVAALPDNIFVIVVFRGLGGALGSSSLVNSGTVVADMFSLADRGRVSAVFSGAPFLGPVLGPIIGGFLSQSSGWKGVGVLIAGVTGALWMLYYFLVPETYAPVLLRMRATLLTRTDPRGKVFQSRMDKAKGVKSTWELLKTSMVRPFLLLFSETIVSVLSLYMAIIFGAMYMMFAEFPIVFQQGFGLSPGFSGLAFLGIAIGMVFALVFMLFQNRAYIKIAKASPGGRAPPETRLGPARLGAVMAPIGLAIFAVTNSPEFSFVVPVAATVPFGFGMVIIFLSLLNYLVDTYTVYAGSAIAAATAIRSIFGAVFPLFTRIMFEKLGVHAGAAVPAALAAICVPFPFLFIRYGKQIREKAKFATEARALALKLMGQAKPEEKKPRPLSDGHGPTGKEEWQCYGRYCLGCSVDEENLFTCRNASLYEDKGNANLYDEKISAKHPHHKPQHHTLFGSAASPWSCTMADYSLYLVTDSTPAILGDKDLCDVVDRAIHGGVTIVQYRDKTSDTGALIATAKKLHDVTRRHNVPLLINDRVDVALAVGCEGVHLGQDDMDIGTARKLLGSGKIIGITANTIDEALTACEQGADYLGIGTTNTKNVIGPDGLRHALAVLAEKGHGGVPAVCIGGINASNIPQVLFRGSPPENPLDGVAVVSAIVAAADPEAESRRLLGLVREALARGRQPRTGLSTAASKEELLKLVPGVIKTVHEQKPLSHNMTNLVVQNFAANVALSIGASPIMANYGEEAADLAKLGGALVINMGTVTPEGLDNYKKALKAYNAAGRPVIFDPVGAGATAVRRAAVKEILSAGYIDVIKGNESEIKTVYGSGETESQRGVDSSSTLSDAEKAQLVRALAAREQAIVVMTGKTDVVSDGERVFAIQNGHEYLGMITGTGCTLGTTVSAMVAACSSGDRLAAVVAAILLFEIAAEQAASKGSVEGPGTFVPAFLDSLYRIRTATAAGDVGWLSAERVSKVVCDLQEKFRNAIYEFDKVVLTTQKVLRAAQALNIPIYTTTQNRARLGETVPELQQYLDSPLCKTHADKTLFSMFIPSVTEKLGTAPAEIVLVGIESHICITQTALDARAAGHKVYVLADGVSSCNKEEVPIALARLRAEGVVVTTSESWLYEFVGDAGIPEFKSIIGIVKDTSADTKKVLQALSPVQGASKI</sequence>
<comment type="pathway">
    <text evidence="5">Cofactor biosynthesis; thiamine diphosphate biosynthesis; 4-methyl-5-(2-phosphoethyl)-thiazole from 5-(2-hydroxyethyl)-4-methylthiazole: step 1/1.</text>
</comment>
<evidence type="ECO:0000313" key="31">
    <source>
        <dbReference type="EMBL" id="KAK2604194.1"/>
    </source>
</evidence>
<comment type="similarity">
    <text evidence="27">In the C-terminal section; belongs to the Thz kinase family.</text>
</comment>
<dbReference type="InterPro" id="IPR036188">
    <property type="entry name" value="FAD/NAD-bd_sf"/>
</dbReference>
<evidence type="ECO:0000256" key="3">
    <source>
        <dbReference type="ARBA" id="ARBA00003814"/>
    </source>
</evidence>
<dbReference type="PRINTS" id="PR01099">
    <property type="entry name" value="HYETHTZKNASE"/>
</dbReference>
<evidence type="ECO:0000256" key="21">
    <source>
        <dbReference type="ARBA" id="ARBA00023002"/>
    </source>
</evidence>
<evidence type="ECO:0000256" key="19">
    <source>
        <dbReference type="ARBA" id="ARBA00022977"/>
    </source>
</evidence>
<accession>A0AAD9W1K9</accession>
<dbReference type="GO" id="GO:0016491">
    <property type="term" value="F:oxidoreductase activity"/>
    <property type="evidence" value="ECO:0007669"/>
    <property type="project" value="UniProtKB-KW"/>
</dbReference>
<evidence type="ECO:0000256" key="29">
    <source>
        <dbReference type="SAM" id="Phobius"/>
    </source>
</evidence>
<comment type="cofactor">
    <cofactor evidence="2">
        <name>Mg(2+)</name>
        <dbReference type="ChEBI" id="CHEBI:18420"/>
    </cofactor>
</comment>
<evidence type="ECO:0000256" key="16">
    <source>
        <dbReference type="ARBA" id="ARBA00022827"/>
    </source>
</evidence>
<dbReference type="InterPro" id="IPR022998">
    <property type="entry name" value="ThiamineP_synth_TenI"/>
</dbReference>
<feature type="transmembrane region" description="Helical" evidence="29">
    <location>
        <begin position="493"/>
        <end position="512"/>
    </location>
</feature>
<proteinExistence type="inferred from homology"/>
<comment type="catalytic activity">
    <reaction evidence="25">
        <text>2-(2-carboxy-4-methylthiazol-5-yl)ethyl phosphate + 4-amino-2-methyl-5-(diphosphooxymethyl)pyrimidine + 2 H(+) = thiamine phosphate + CO2 + diphosphate</text>
        <dbReference type="Rhea" id="RHEA:47848"/>
        <dbReference type="ChEBI" id="CHEBI:15378"/>
        <dbReference type="ChEBI" id="CHEBI:16526"/>
        <dbReference type="ChEBI" id="CHEBI:33019"/>
        <dbReference type="ChEBI" id="CHEBI:37575"/>
        <dbReference type="ChEBI" id="CHEBI:57841"/>
        <dbReference type="ChEBI" id="CHEBI:62890"/>
        <dbReference type="EC" id="2.5.1.3"/>
    </reaction>
</comment>
<dbReference type="InterPro" id="IPR020846">
    <property type="entry name" value="MFS_dom"/>
</dbReference>
<keyword evidence="10" id="KW-0285">Flavoprotein</keyword>
<evidence type="ECO:0000256" key="26">
    <source>
        <dbReference type="ARBA" id="ARBA00047883"/>
    </source>
</evidence>
<comment type="similarity">
    <text evidence="23">Belongs to the major facilitator superfamily. DHA1 family. Polyamines/proton antiporter (TC 2.A.1.2.16) subfamily.</text>
</comment>
<dbReference type="CDD" id="cd01170">
    <property type="entry name" value="THZ_kinase"/>
    <property type="match status" value="1"/>
</dbReference>
<dbReference type="InterPro" id="IPR013785">
    <property type="entry name" value="Aldolase_TIM"/>
</dbReference>
<evidence type="ECO:0000256" key="2">
    <source>
        <dbReference type="ARBA" id="ARBA00001946"/>
    </source>
</evidence>
<dbReference type="PANTHER" id="PTHR23502:SF186">
    <property type="entry name" value="MAJOR FACILITATOR SUPERFAMILY (MFS) PROFILE DOMAIN-CONTAINING PROTEIN"/>
    <property type="match status" value="1"/>
</dbReference>
<dbReference type="CDD" id="cd00564">
    <property type="entry name" value="TMP_TenI"/>
    <property type="match status" value="1"/>
</dbReference>
<feature type="transmembrane region" description="Helical" evidence="29">
    <location>
        <begin position="533"/>
        <end position="552"/>
    </location>
</feature>
<dbReference type="InterPro" id="IPR000417">
    <property type="entry name" value="Hyethyz_kinase"/>
</dbReference>
<dbReference type="Gene3D" id="3.50.50.60">
    <property type="entry name" value="FAD/NAD(P)-binding domain"/>
    <property type="match status" value="1"/>
</dbReference>
<evidence type="ECO:0000256" key="6">
    <source>
        <dbReference type="ARBA" id="ARBA00005165"/>
    </source>
</evidence>
<feature type="transmembrane region" description="Helical" evidence="29">
    <location>
        <begin position="904"/>
        <end position="924"/>
    </location>
</feature>
<evidence type="ECO:0000256" key="20">
    <source>
        <dbReference type="ARBA" id="ARBA00022989"/>
    </source>
</evidence>
<comment type="caution">
    <text evidence="31">The sequence shown here is derived from an EMBL/GenBank/DDBJ whole genome shotgun (WGS) entry which is preliminary data.</text>
</comment>
<comment type="catalytic activity">
    <reaction evidence="24">
        <text>4-methyl-5-(2-phosphooxyethyl)-thiazole + 4-amino-2-methyl-5-(diphosphooxymethyl)pyrimidine + H(+) = thiamine phosphate + diphosphate</text>
        <dbReference type="Rhea" id="RHEA:22328"/>
        <dbReference type="ChEBI" id="CHEBI:15378"/>
        <dbReference type="ChEBI" id="CHEBI:33019"/>
        <dbReference type="ChEBI" id="CHEBI:37575"/>
        <dbReference type="ChEBI" id="CHEBI:57841"/>
        <dbReference type="ChEBI" id="CHEBI:58296"/>
        <dbReference type="EC" id="2.5.1.3"/>
    </reaction>
</comment>
<dbReference type="InterPro" id="IPR034291">
    <property type="entry name" value="TMP_synthase"/>
</dbReference>
<dbReference type="Pfam" id="PF00857">
    <property type="entry name" value="Isochorismatase"/>
    <property type="match status" value="1"/>
</dbReference>
<dbReference type="SUPFAM" id="SSF51391">
    <property type="entry name" value="Thiamin phosphate synthase"/>
    <property type="match status" value="1"/>
</dbReference>
<dbReference type="InterPro" id="IPR002938">
    <property type="entry name" value="FAD-bd"/>
</dbReference>
<evidence type="ECO:0000256" key="28">
    <source>
        <dbReference type="ARBA" id="ARBA00061283"/>
    </source>
</evidence>
<organism evidence="31 32">
    <name type="scientific">Phomopsis amygdali</name>
    <name type="common">Fusicoccum amygdali</name>
    <dbReference type="NCBI Taxonomy" id="1214568"/>
    <lineage>
        <taxon>Eukaryota</taxon>
        <taxon>Fungi</taxon>
        <taxon>Dikarya</taxon>
        <taxon>Ascomycota</taxon>
        <taxon>Pezizomycotina</taxon>
        <taxon>Sordariomycetes</taxon>
        <taxon>Sordariomycetidae</taxon>
        <taxon>Diaporthales</taxon>
        <taxon>Diaporthaceae</taxon>
        <taxon>Diaporthe</taxon>
    </lineage>
</organism>
<keyword evidence="22 29" id="KW-0472">Membrane</keyword>
<evidence type="ECO:0000256" key="15">
    <source>
        <dbReference type="ARBA" id="ARBA00022777"/>
    </source>
</evidence>
<dbReference type="GO" id="GO:0071949">
    <property type="term" value="F:FAD binding"/>
    <property type="evidence" value="ECO:0007669"/>
    <property type="project" value="InterPro"/>
</dbReference>
<keyword evidence="32" id="KW-1185">Reference proteome</keyword>
<evidence type="ECO:0000256" key="5">
    <source>
        <dbReference type="ARBA" id="ARBA00004868"/>
    </source>
</evidence>
<comment type="function">
    <text evidence="3">Condenses 4-methyl-5-(beta-hydroxyethyl)thiazole monophosphate (THZ-P) and 2-methyl-4-amino-5-hydroxymethyl pyrimidine pyrophosphate (HMP-PP) to form thiamine monophosphate (TMP).</text>
</comment>
<dbReference type="HAMAP" id="MF_00228">
    <property type="entry name" value="Thz_kinase"/>
    <property type="match status" value="1"/>
</dbReference>
<evidence type="ECO:0000256" key="25">
    <source>
        <dbReference type="ARBA" id="ARBA00047851"/>
    </source>
</evidence>
<evidence type="ECO:0000256" key="8">
    <source>
        <dbReference type="ARBA" id="ARBA00022448"/>
    </source>
</evidence>
<keyword evidence="17" id="KW-0067">ATP-binding</keyword>
<dbReference type="SUPFAM" id="SSF53613">
    <property type="entry name" value="Ribokinase-like"/>
    <property type="match status" value="1"/>
</dbReference>
<protein>
    <recommendedName>
        <fullName evidence="30">Major facilitator superfamily (MFS) profile domain-containing protein</fullName>
    </recommendedName>
</protein>
<dbReference type="InterPro" id="IPR011701">
    <property type="entry name" value="MFS"/>
</dbReference>
<comment type="catalytic activity">
    <reaction evidence="26">
        <text>2-[(2R,5Z)-2-carboxy-4-methylthiazol-5(2H)-ylidene]ethyl phosphate + 4-amino-2-methyl-5-(diphosphooxymethyl)pyrimidine + 2 H(+) = thiamine phosphate + CO2 + diphosphate</text>
        <dbReference type="Rhea" id="RHEA:47844"/>
        <dbReference type="ChEBI" id="CHEBI:15378"/>
        <dbReference type="ChEBI" id="CHEBI:16526"/>
        <dbReference type="ChEBI" id="CHEBI:33019"/>
        <dbReference type="ChEBI" id="CHEBI:37575"/>
        <dbReference type="ChEBI" id="CHEBI:57841"/>
        <dbReference type="ChEBI" id="CHEBI:62899"/>
        <dbReference type="EC" id="2.5.1.3"/>
    </reaction>
</comment>
<gene>
    <name evidence="31" type="ORF">N8I77_007142</name>
</gene>
<dbReference type="Gene3D" id="3.30.9.10">
    <property type="entry name" value="D-Amino Acid Oxidase, subunit A, domain 2"/>
    <property type="match status" value="1"/>
</dbReference>
<feature type="transmembrane region" description="Helical" evidence="29">
    <location>
        <begin position="867"/>
        <end position="892"/>
    </location>
</feature>
<dbReference type="FunFam" id="1.20.1250.20:FF:000011">
    <property type="entry name" value="MFS multidrug transporter, putative"/>
    <property type="match status" value="1"/>
</dbReference>
<evidence type="ECO:0000256" key="4">
    <source>
        <dbReference type="ARBA" id="ARBA00004651"/>
    </source>
</evidence>
<name>A0AAD9W1K9_PHOAM</name>
<evidence type="ECO:0000256" key="24">
    <source>
        <dbReference type="ARBA" id="ARBA00047334"/>
    </source>
</evidence>